<dbReference type="GO" id="GO:0016020">
    <property type="term" value="C:membrane"/>
    <property type="evidence" value="ECO:0007669"/>
    <property type="project" value="UniProtKB-SubCell"/>
</dbReference>
<evidence type="ECO:0000313" key="6">
    <source>
        <dbReference type="EMBL" id="NGZ90483.1"/>
    </source>
</evidence>
<dbReference type="Proteomes" id="UP000643701">
    <property type="component" value="Unassembled WGS sequence"/>
</dbReference>
<dbReference type="InterPro" id="IPR003825">
    <property type="entry name" value="Colicin-V_CvpA"/>
</dbReference>
<feature type="transmembrane region" description="Helical" evidence="5">
    <location>
        <begin position="6"/>
        <end position="21"/>
    </location>
</feature>
<feature type="transmembrane region" description="Helical" evidence="5">
    <location>
        <begin position="65"/>
        <end position="86"/>
    </location>
</feature>
<comment type="caution">
    <text evidence="6">The sequence shown here is derived from an EMBL/GenBank/DDBJ whole genome shotgun (WGS) entry which is preliminary data.</text>
</comment>
<evidence type="ECO:0000256" key="1">
    <source>
        <dbReference type="ARBA" id="ARBA00004141"/>
    </source>
</evidence>
<dbReference type="PANTHER" id="PTHR37306">
    <property type="entry name" value="COLICIN V PRODUCTION PROTEIN"/>
    <property type="match status" value="1"/>
</dbReference>
<feature type="transmembrane region" description="Helical" evidence="5">
    <location>
        <begin position="98"/>
        <end position="122"/>
    </location>
</feature>
<evidence type="ECO:0000256" key="4">
    <source>
        <dbReference type="ARBA" id="ARBA00023136"/>
    </source>
</evidence>
<dbReference type="GO" id="GO:0009403">
    <property type="term" value="P:toxin biosynthetic process"/>
    <property type="evidence" value="ECO:0007669"/>
    <property type="project" value="InterPro"/>
</dbReference>
<reference evidence="6" key="1">
    <citation type="submission" date="2020-03" db="EMBL/GenBank/DDBJ databases">
        <title>Psychroflexus Maritimus sp. nov., isolate from marine sediment.</title>
        <authorList>
            <person name="Zhong Y.-L."/>
        </authorList>
    </citation>
    <scope>NUCLEOTIDE SEQUENCE</scope>
    <source>
        <strain evidence="6">C1</strain>
    </source>
</reference>
<evidence type="ECO:0000256" key="2">
    <source>
        <dbReference type="ARBA" id="ARBA00022692"/>
    </source>
</evidence>
<evidence type="ECO:0000313" key="7">
    <source>
        <dbReference type="Proteomes" id="UP000643701"/>
    </source>
</evidence>
<comment type="subcellular location">
    <subcellularLocation>
        <location evidence="1">Membrane</location>
        <topology evidence="1">Multi-pass membrane protein</topology>
    </subcellularLocation>
</comment>
<keyword evidence="7" id="KW-1185">Reference proteome</keyword>
<dbReference type="RefSeq" id="WP_166400722.1">
    <property type="nucleotide sequence ID" value="NZ_JAANAS010000072.1"/>
</dbReference>
<keyword evidence="2 5" id="KW-0812">Transmembrane</keyword>
<evidence type="ECO:0000256" key="3">
    <source>
        <dbReference type="ARBA" id="ARBA00022989"/>
    </source>
</evidence>
<keyword evidence="4 5" id="KW-0472">Membrane</keyword>
<proteinExistence type="predicted"/>
<gene>
    <name evidence="6" type="ORF">G7034_09480</name>
</gene>
<dbReference type="AlphaFoldDB" id="A0A967DZR3"/>
<evidence type="ECO:0000256" key="5">
    <source>
        <dbReference type="SAM" id="Phobius"/>
    </source>
</evidence>
<sequence>MNGIDIFIGVLLIFGLFRGFQKGLVLEFSSLIALVLGLIGAFTFSDYTKSYLIQWLKWEEEYLQIAAFLITFLAIVIVISLIGRLLTKILQAIALGGVNRILGAVFGFFKMLLVVVVLMLVFKAFNAGANWFEKEQLYQSKAYALIDEQLIIYLPSLIDLAKERDIISDEIEVILK</sequence>
<keyword evidence="3 5" id="KW-1133">Transmembrane helix</keyword>
<dbReference type="EMBL" id="JAANAS010000072">
    <property type="protein sequence ID" value="NGZ90483.1"/>
    <property type="molecule type" value="Genomic_DNA"/>
</dbReference>
<accession>A0A967DZR3</accession>
<organism evidence="6 7">
    <name type="scientific">Psychroflexus maritimus</name>
    <dbReference type="NCBI Taxonomy" id="2714865"/>
    <lineage>
        <taxon>Bacteria</taxon>
        <taxon>Pseudomonadati</taxon>
        <taxon>Bacteroidota</taxon>
        <taxon>Flavobacteriia</taxon>
        <taxon>Flavobacteriales</taxon>
        <taxon>Flavobacteriaceae</taxon>
        <taxon>Psychroflexus</taxon>
    </lineage>
</organism>
<name>A0A967DZR3_9FLAO</name>
<protein>
    <submittedName>
        <fullName evidence="6">CvpA family protein</fullName>
    </submittedName>
</protein>
<feature type="transmembrane region" description="Helical" evidence="5">
    <location>
        <begin position="28"/>
        <end position="45"/>
    </location>
</feature>
<dbReference type="PANTHER" id="PTHR37306:SF1">
    <property type="entry name" value="COLICIN V PRODUCTION PROTEIN"/>
    <property type="match status" value="1"/>
</dbReference>
<dbReference type="Pfam" id="PF02674">
    <property type="entry name" value="Colicin_V"/>
    <property type="match status" value="1"/>
</dbReference>